<organism evidence="2">
    <name type="scientific">Spodoptera frugiperda</name>
    <name type="common">Fall armyworm</name>
    <dbReference type="NCBI Taxonomy" id="7108"/>
    <lineage>
        <taxon>Eukaryota</taxon>
        <taxon>Metazoa</taxon>
        <taxon>Ecdysozoa</taxon>
        <taxon>Arthropoda</taxon>
        <taxon>Hexapoda</taxon>
        <taxon>Insecta</taxon>
        <taxon>Pterygota</taxon>
        <taxon>Neoptera</taxon>
        <taxon>Endopterygota</taxon>
        <taxon>Lepidoptera</taxon>
        <taxon>Glossata</taxon>
        <taxon>Ditrysia</taxon>
        <taxon>Noctuoidea</taxon>
        <taxon>Noctuidae</taxon>
        <taxon>Amphipyrinae</taxon>
        <taxon>Spodoptera</taxon>
    </lineage>
</organism>
<evidence type="ECO:0000256" key="1">
    <source>
        <dbReference type="SAM" id="MobiDB-lite"/>
    </source>
</evidence>
<proteinExistence type="predicted"/>
<evidence type="ECO:0000313" key="2">
    <source>
        <dbReference type="EMBL" id="SOQ47460.1"/>
    </source>
</evidence>
<protein>
    <submittedName>
        <fullName evidence="2">SFRICE_007752</fullName>
    </submittedName>
</protein>
<name>A0A2H1W2Y0_SPOFR</name>
<dbReference type="EMBL" id="ODYU01006000">
    <property type="protein sequence ID" value="SOQ47460.1"/>
    <property type="molecule type" value="Genomic_DNA"/>
</dbReference>
<sequence>MVINAQSFSVREEAFGQQWPLIGCGFDVGGKRADGSPDGKQSPPPMDTRNTRGVTGLSERTAARSLCQYVVPKSFLTCHENTRFFLREENYSMTSPALGEARRSVRLLLTKTHPVPTLAFRPGALVNPRGQNHPMTSPTLGEARESVRLLLTKNHPVPTPAFRVGTLGQKSYNNFSRLGQDMREY</sequence>
<feature type="region of interest" description="Disordered" evidence="1">
    <location>
        <begin position="30"/>
        <end position="52"/>
    </location>
</feature>
<gene>
    <name evidence="2" type="ORF">SFRICE_007752</name>
</gene>
<dbReference type="AlphaFoldDB" id="A0A2H1W2Y0"/>
<accession>A0A2H1W2Y0</accession>
<reference evidence="2" key="1">
    <citation type="submission" date="2016-07" db="EMBL/GenBank/DDBJ databases">
        <authorList>
            <person name="Bretaudeau A."/>
        </authorList>
    </citation>
    <scope>NUCLEOTIDE SEQUENCE</scope>
    <source>
        <strain evidence="2">Rice</strain>
        <tissue evidence="2">Whole body</tissue>
    </source>
</reference>